<evidence type="ECO:0000313" key="1">
    <source>
        <dbReference type="EMBL" id="OGL81415.1"/>
    </source>
</evidence>
<gene>
    <name evidence="1" type="ORF">A2936_00280</name>
</gene>
<dbReference type="AlphaFoldDB" id="A0A1F7UT29"/>
<sequence>MPEKSYEVIMVEKLTPEISDFSSDAKDRHKQSNFEYLYEQAKKTGDERMEVLAYMEAAKERLYRYFDITDLSTIEAVRLRIIVEESLTKEKRDLKAAKNQEIDISSVIDTEVEAAARWLAELYGILPQDVPYVYILTDHTDGNNEYKFEIAHHQAAEKKKKELEKIGHHVFLGSEIPKDFKEYLRRIREQSHKP</sequence>
<protein>
    <submittedName>
        <fullName evidence="1">Uncharacterized protein</fullName>
    </submittedName>
</protein>
<name>A0A1F7UT29_9BACT</name>
<evidence type="ECO:0000313" key="2">
    <source>
        <dbReference type="Proteomes" id="UP000176846"/>
    </source>
</evidence>
<dbReference type="EMBL" id="MGEK01000030">
    <property type="protein sequence ID" value="OGL81415.1"/>
    <property type="molecule type" value="Genomic_DNA"/>
</dbReference>
<organism evidence="1 2">
    <name type="scientific">Candidatus Uhrbacteria bacterium RIFCSPLOWO2_01_FULL_47_25</name>
    <dbReference type="NCBI Taxonomy" id="1802402"/>
    <lineage>
        <taxon>Bacteria</taxon>
        <taxon>Candidatus Uhriibacteriota</taxon>
    </lineage>
</organism>
<comment type="caution">
    <text evidence="1">The sequence shown here is derived from an EMBL/GenBank/DDBJ whole genome shotgun (WGS) entry which is preliminary data.</text>
</comment>
<reference evidence="1 2" key="1">
    <citation type="journal article" date="2016" name="Nat. Commun.">
        <title>Thousands of microbial genomes shed light on interconnected biogeochemical processes in an aquifer system.</title>
        <authorList>
            <person name="Anantharaman K."/>
            <person name="Brown C.T."/>
            <person name="Hug L.A."/>
            <person name="Sharon I."/>
            <person name="Castelle C.J."/>
            <person name="Probst A.J."/>
            <person name="Thomas B.C."/>
            <person name="Singh A."/>
            <person name="Wilkins M.J."/>
            <person name="Karaoz U."/>
            <person name="Brodie E.L."/>
            <person name="Williams K.H."/>
            <person name="Hubbard S.S."/>
            <person name="Banfield J.F."/>
        </authorList>
    </citation>
    <scope>NUCLEOTIDE SEQUENCE [LARGE SCALE GENOMIC DNA]</scope>
</reference>
<proteinExistence type="predicted"/>
<dbReference type="Proteomes" id="UP000176846">
    <property type="component" value="Unassembled WGS sequence"/>
</dbReference>
<accession>A0A1F7UT29</accession>